<dbReference type="PANTHER" id="PTHR38978">
    <property type="entry name" value="DUF2787 DOMAIN-CONTAINING PROTEIN"/>
    <property type="match status" value="1"/>
</dbReference>
<dbReference type="Proteomes" id="UP000183794">
    <property type="component" value="Unassembled WGS sequence"/>
</dbReference>
<organism evidence="1 2">
    <name type="scientific">Moritella viscosa</name>
    <dbReference type="NCBI Taxonomy" id="80854"/>
    <lineage>
        <taxon>Bacteria</taxon>
        <taxon>Pseudomonadati</taxon>
        <taxon>Pseudomonadota</taxon>
        <taxon>Gammaproteobacteria</taxon>
        <taxon>Alteromonadales</taxon>
        <taxon>Moritellaceae</taxon>
        <taxon>Moritella</taxon>
    </lineage>
</organism>
<dbReference type="InterPro" id="IPR021248">
    <property type="entry name" value="DUF2787"/>
</dbReference>
<dbReference type="RefSeq" id="WP_075518671.1">
    <property type="nucleotide sequence ID" value="NZ_FPLD01000168.1"/>
</dbReference>
<dbReference type="AlphaFoldDB" id="A0A1L0FB10"/>
<proteinExistence type="predicted"/>
<accession>A0A1L0FB10</accession>
<sequence length="154" mass="17412">MTIQINTEGLSVPVSKSFVGLLTSSLMKNNAIIDGVDEPNQSDVTANVNSITFNFRSPDYSAENGGYYPVEINIERQGDTWQLCYITDFAYVGSGYFTELAKNTDFDFTHDEFQSVLGIDRLSEAAEFYLIWEANFLEYAVNFEVFELSITHHD</sequence>
<name>A0A1L0FB10_9GAMM</name>
<dbReference type="Pfam" id="PF10980">
    <property type="entry name" value="DUF2787"/>
    <property type="match status" value="1"/>
</dbReference>
<gene>
    <name evidence="1" type="ORF">NVI5450_4882</name>
</gene>
<evidence type="ECO:0000313" key="1">
    <source>
        <dbReference type="EMBL" id="SGZ20469.1"/>
    </source>
</evidence>
<dbReference type="OrthoDB" id="5589278at2"/>
<dbReference type="EMBL" id="FPLD01000168">
    <property type="protein sequence ID" value="SGZ20469.1"/>
    <property type="molecule type" value="Genomic_DNA"/>
</dbReference>
<reference evidence="1 2" key="1">
    <citation type="submission" date="2016-11" db="EMBL/GenBank/DDBJ databases">
        <authorList>
            <person name="Jaros S."/>
            <person name="Januszkiewicz K."/>
            <person name="Wedrychowicz H."/>
        </authorList>
    </citation>
    <scope>NUCLEOTIDE SEQUENCE [LARGE SCALE GENOMIC DNA]</scope>
    <source>
        <strain evidence="1">NVI 5450</strain>
    </source>
</reference>
<evidence type="ECO:0008006" key="3">
    <source>
        <dbReference type="Google" id="ProtNLM"/>
    </source>
</evidence>
<evidence type="ECO:0000313" key="2">
    <source>
        <dbReference type="Proteomes" id="UP000183794"/>
    </source>
</evidence>
<dbReference type="PANTHER" id="PTHR38978:SF2">
    <property type="entry name" value="DUF2787 DOMAIN-CONTAINING PROTEIN"/>
    <property type="match status" value="1"/>
</dbReference>
<protein>
    <recommendedName>
        <fullName evidence="3">DUF2787 domain-containing protein</fullName>
    </recommendedName>
</protein>
<dbReference type="Gene3D" id="3.10.450.430">
    <property type="entry name" value="Protein of unknown function DUF2787"/>
    <property type="match status" value="1"/>
</dbReference>